<organism evidence="2 3">
    <name type="scientific">Stegodyphus mimosarum</name>
    <name type="common">African social velvet spider</name>
    <dbReference type="NCBI Taxonomy" id="407821"/>
    <lineage>
        <taxon>Eukaryota</taxon>
        <taxon>Metazoa</taxon>
        <taxon>Ecdysozoa</taxon>
        <taxon>Arthropoda</taxon>
        <taxon>Chelicerata</taxon>
        <taxon>Arachnida</taxon>
        <taxon>Araneae</taxon>
        <taxon>Araneomorphae</taxon>
        <taxon>Entelegynae</taxon>
        <taxon>Eresoidea</taxon>
        <taxon>Eresidae</taxon>
        <taxon>Stegodyphus</taxon>
    </lineage>
</organism>
<dbReference type="EMBL" id="KK115360">
    <property type="protein sequence ID" value="KFM64932.1"/>
    <property type="molecule type" value="Genomic_DNA"/>
</dbReference>
<sequence>MSTVSSTIDSEGSSSTLAISSPVPSSSTPCKTGVSSNVSAWLEISPNDRSLVFLLSVDSSW</sequence>
<evidence type="ECO:0000313" key="3">
    <source>
        <dbReference type="Proteomes" id="UP000054359"/>
    </source>
</evidence>
<feature type="region of interest" description="Disordered" evidence="1">
    <location>
        <begin position="1"/>
        <end position="34"/>
    </location>
</feature>
<keyword evidence="3" id="KW-1185">Reference proteome</keyword>
<name>A0A087TIJ3_STEMI</name>
<dbReference type="Proteomes" id="UP000054359">
    <property type="component" value="Unassembled WGS sequence"/>
</dbReference>
<protein>
    <submittedName>
        <fullName evidence="2">Uncharacterized protein</fullName>
    </submittedName>
</protein>
<evidence type="ECO:0000256" key="1">
    <source>
        <dbReference type="SAM" id="MobiDB-lite"/>
    </source>
</evidence>
<feature type="compositionally biased region" description="Low complexity" evidence="1">
    <location>
        <begin position="1"/>
        <end position="16"/>
    </location>
</feature>
<evidence type="ECO:0000313" key="2">
    <source>
        <dbReference type="EMBL" id="KFM64932.1"/>
    </source>
</evidence>
<gene>
    <name evidence="2" type="ORF">X975_06935</name>
</gene>
<feature type="compositionally biased region" description="Polar residues" evidence="1">
    <location>
        <begin position="17"/>
        <end position="34"/>
    </location>
</feature>
<feature type="non-terminal residue" evidence="2">
    <location>
        <position position="61"/>
    </location>
</feature>
<reference evidence="2 3" key="1">
    <citation type="submission" date="2013-11" db="EMBL/GenBank/DDBJ databases">
        <title>Genome sequencing of Stegodyphus mimosarum.</title>
        <authorList>
            <person name="Bechsgaard J."/>
        </authorList>
    </citation>
    <scope>NUCLEOTIDE SEQUENCE [LARGE SCALE GENOMIC DNA]</scope>
</reference>
<accession>A0A087TIJ3</accession>
<dbReference type="AlphaFoldDB" id="A0A087TIJ3"/>
<proteinExistence type="predicted"/>